<evidence type="ECO:0000256" key="1">
    <source>
        <dbReference type="ARBA" id="ARBA00004651"/>
    </source>
</evidence>
<dbReference type="PANTHER" id="PTHR21137">
    <property type="entry name" value="ODORANT RECEPTOR"/>
    <property type="match status" value="1"/>
</dbReference>
<reference evidence="15" key="1">
    <citation type="submission" date="2025-08" db="UniProtKB">
        <authorList>
            <consortium name="RefSeq"/>
        </authorList>
    </citation>
    <scope>IDENTIFICATION</scope>
    <source>
        <strain evidence="15">14028-0561.14</strain>
        <tissue evidence="15">Whole fly</tissue>
    </source>
</reference>
<dbReference type="RefSeq" id="XP_017019464.1">
    <property type="nucleotide sequence ID" value="XM_017163975.3"/>
</dbReference>
<feature type="transmembrane region" description="Helical" evidence="13">
    <location>
        <begin position="335"/>
        <end position="355"/>
    </location>
</feature>
<keyword evidence="9 13" id="KW-0807">Transducer</keyword>
<dbReference type="PANTHER" id="PTHR21137:SF37">
    <property type="entry name" value="ODORANT RECEPTOR 46A, ISOFORM B-RELATED"/>
    <property type="match status" value="1"/>
</dbReference>
<dbReference type="Pfam" id="PF02949">
    <property type="entry name" value="7tm_6"/>
    <property type="match status" value="1"/>
</dbReference>
<evidence type="ECO:0000256" key="6">
    <source>
        <dbReference type="ARBA" id="ARBA00022989"/>
    </source>
</evidence>
<evidence type="ECO:0000313" key="14">
    <source>
        <dbReference type="Proteomes" id="UP001652661"/>
    </source>
</evidence>
<dbReference type="GO" id="GO:0005886">
    <property type="term" value="C:plasma membrane"/>
    <property type="evidence" value="ECO:0007669"/>
    <property type="project" value="UniProtKB-SubCell"/>
</dbReference>
<comment type="function">
    <text evidence="10">Odorant receptor which mediates acceptance or avoidance behavior, depending on its substrates. The odorant receptor repertoire encodes a large collection of odor stimuli that vary widely in identity, intensity, and duration. May form a complex with Orco to form odorant-sensing units, providing sensitive and prolonged odorant signaling and calcium permeability.</text>
</comment>
<evidence type="ECO:0000256" key="9">
    <source>
        <dbReference type="ARBA" id="ARBA00023224"/>
    </source>
</evidence>
<dbReference type="AlphaFoldDB" id="A0A6P4I6K2"/>
<feature type="transmembrane region" description="Helical" evidence="13">
    <location>
        <begin position="36"/>
        <end position="55"/>
    </location>
</feature>
<evidence type="ECO:0000256" key="7">
    <source>
        <dbReference type="ARBA" id="ARBA00023136"/>
    </source>
</evidence>
<evidence type="ECO:0000256" key="5">
    <source>
        <dbReference type="ARBA" id="ARBA00022725"/>
    </source>
</evidence>
<evidence type="ECO:0000256" key="13">
    <source>
        <dbReference type="RuleBase" id="RU351113"/>
    </source>
</evidence>
<keyword evidence="6 13" id="KW-1133">Transmembrane helix</keyword>
<dbReference type="GO" id="GO:0007165">
    <property type="term" value="P:signal transduction"/>
    <property type="evidence" value="ECO:0007669"/>
    <property type="project" value="UniProtKB-KW"/>
</dbReference>
<proteinExistence type="inferred from homology"/>
<comment type="subcellular location">
    <subcellularLocation>
        <location evidence="1 13">Cell membrane</location>
        <topology evidence="1 13">Multi-pass membrane protein</topology>
    </subcellularLocation>
</comment>
<evidence type="ECO:0000313" key="15">
    <source>
        <dbReference type="RefSeq" id="XP_017019464.1"/>
    </source>
</evidence>
<feature type="transmembrane region" description="Helical" evidence="13">
    <location>
        <begin position="285"/>
        <end position="305"/>
    </location>
</feature>
<keyword evidence="3 13" id="KW-0716">Sensory transduction</keyword>
<keyword evidence="4 13" id="KW-0812">Transmembrane</keyword>
<evidence type="ECO:0000256" key="2">
    <source>
        <dbReference type="ARBA" id="ARBA00022475"/>
    </source>
</evidence>
<gene>
    <name evidence="15" type="primary">Or71a</name>
</gene>
<sequence>MDYDRIRPVRFLTGFLSFCRLWPRDGPLPRQDWNNWRTYLMHAPFSILFMVLLWVEAMMSKDIEHLADVLLIGLSTTALAAKMVNNWRYAQVAQRILTEWSTSDQFELRSQREVDMWQFQHRRYTRVFIFYLMCSAGVIPFIVIHPLFDIPNRLPFWMWTPFDWQKTAYFWYPFIYQLITIPIVCLSNIFLDGVNWYMMLHLSLCLRMLGQRLSELRANGKDNDKLEEKFLELVHIHQSLKRQALDIETFISKSTFTQILVSSLTICFTIYTIQTSPVMQDINKFAAMLQYLLSMITQILLPSIYGNAVIDSANSLTSCLYHSDWPDMNPRMRRLILMFMVYLNRPLSLRAGGFFHVGLPLFTKTMNQAYSILALLLNMNK</sequence>
<evidence type="ECO:0000256" key="4">
    <source>
        <dbReference type="ARBA" id="ARBA00022692"/>
    </source>
</evidence>
<evidence type="ECO:0000256" key="11">
    <source>
        <dbReference type="ARBA" id="ARBA00037946"/>
    </source>
</evidence>
<dbReference type="GO" id="GO:0005549">
    <property type="term" value="F:odorant binding"/>
    <property type="evidence" value="ECO:0007669"/>
    <property type="project" value="InterPro"/>
</dbReference>
<dbReference type="OrthoDB" id="7548151at2759"/>
<comment type="caution">
    <text evidence="13">Lacks conserved residue(s) required for the propagation of feature annotation.</text>
</comment>
<dbReference type="GO" id="GO:0004984">
    <property type="term" value="F:olfactory receptor activity"/>
    <property type="evidence" value="ECO:0007669"/>
    <property type="project" value="InterPro"/>
</dbReference>
<comment type="similarity">
    <text evidence="11">Belongs to the insect chemoreceptor superfamily. Heteromeric odorant receptor channel (TC 1.A.69) family. Or2a subfamily.</text>
</comment>
<dbReference type="InterPro" id="IPR004117">
    <property type="entry name" value="7tm6_olfct_rcpt"/>
</dbReference>
<protein>
    <recommendedName>
        <fullName evidence="13">Odorant receptor</fullName>
    </recommendedName>
</protein>
<evidence type="ECO:0000256" key="8">
    <source>
        <dbReference type="ARBA" id="ARBA00023170"/>
    </source>
</evidence>
<feature type="transmembrane region" description="Helical" evidence="13">
    <location>
        <begin position="128"/>
        <end position="148"/>
    </location>
</feature>
<name>A0A6P4I6K2_DROKI</name>
<feature type="transmembrane region" description="Helical" evidence="13">
    <location>
        <begin position="250"/>
        <end position="273"/>
    </location>
</feature>
<keyword evidence="8 13" id="KW-0675">Receptor</keyword>
<evidence type="ECO:0000256" key="12">
    <source>
        <dbReference type="ARBA" id="ARBA00038679"/>
    </source>
</evidence>
<keyword evidence="7 13" id="KW-0472">Membrane</keyword>
<dbReference type="Proteomes" id="UP001652661">
    <property type="component" value="Chromosome 3L"/>
</dbReference>
<organism evidence="14 15">
    <name type="scientific">Drosophila kikkawai</name>
    <name type="common">Fruit fly</name>
    <dbReference type="NCBI Taxonomy" id="30033"/>
    <lineage>
        <taxon>Eukaryota</taxon>
        <taxon>Metazoa</taxon>
        <taxon>Ecdysozoa</taxon>
        <taxon>Arthropoda</taxon>
        <taxon>Hexapoda</taxon>
        <taxon>Insecta</taxon>
        <taxon>Pterygota</taxon>
        <taxon>Neoptera</taxon>
        <taxon>Endopterygota</taxon>
        <taxon>Diptera</taxon>
        <taxon>Brachycera</taxon>
        <taxon>Muscomorpha</taxon>
        <taxon>Ephydroidea</taxon>
        <taxon>Drosophilidae</taxon>
        <taxon>Drosophila</taxon>
        <taxon>Sophophora</taxon>
    </lineage>
</organism>
<keyword evidence="5 13" id="KW-0552">Olfaction</keyword>
<evidence type="ECO:0000256" key="3">
    <source>
        <dbReference type="ARBA" id="ARBA00022606"/>
    </source>
</evidence>
<keyword evidence="2" id="KW-1003">Cell membrane</keyword>
<feature type="transmembrane region" description="Helical" evidence="13">
    <location>
        <begin position="168"/>
        <end position="191"/>
    </location>
</feature>
<comment type="subunit">
    <text evidence="12">Interacts with Orco. Complexes exist early in the endomembrane system in olfactory sensory neurons (OSNs), coupling these complexes to the conserved ciliary trafficking pathway.</text>
</comment>
<keyword evidence="14" id="KW-1185">Reference proteome</keyword>
<accession>A0A6P4I6K2</accession>
<evidence type="ECO:0000256" key="10">
    <source>
        <dbReference type="ARBA" id="ARBA00037764"/>
    </source>
</evidence>